<accession>A0A2T6ZKF9</accession>
<feature type="repeat" description="ANK" evidence="3">
    <location>
        <begin position="98"/>
        <end position="125"/>
    </location>
</feature>
<evidence type="ECO:0000313" key="5">
    <source>
        <dbReference type="Proteomes" id="UP000244722"/>
    </source>
</evidence>
<dbReference type="PROSITE" id="PS50088">
    <property type="entry name" value="ANK_REPEAT"/>
    <property type="match status" value="3"/>
</dbReference>
<organism evidence="4 5">
    <name type="scientific">Tuber borchii</name>
    <name type="common">White truffle</name>
    <dbReference type="NCBI Taxonomy" id="42251"/>
    <lineage>
        <taxon>Eukaryota</taxon>
        <taxon>Fungi</taxon>
        <taxon>Dikarya</taxon>
        <taxon>Ascomycota</taxon>
        <taxon>Pezizomycotina</taxon>
        <taxon>Pezizomycetes</taxon>
        <taxon>Pezizales</taxon>
        <taxon>Tuberaceae</taxon>
        <taxon>Tuber</taxon>
    </lineage>
</organism>
<comment type="caution">
    <text evidence="4">The sequence shown here is derived from an EMBL/GenBank/DDBJ whole genome shotgun (WGS) entry which is preliminary data.</text>
</comment>
<dbReference type="EMBL" id="NESQ01000208">
    <property type="protein sequence ID" value="PUU75980.1"/>
    <property type="molecule type" value="Genomic_DNA"/>
</dbReference>
<evidence type="ECO:0000256" key="3">
    <source>
        <dbReference type="PROSITE-ProRule" id="PRU00023"/>
    </source>
</evidence>
<keyword evidence="5" id="KW-1185">Reference proteome</keyword>
<dbReference type="AlphaFoldDB" id="A0A2T6ZKF9"/>
<dbReference type="InterPro" id="IPR036770">
    <property type="entry name" value="Ankyrin_rpt-contain_sf"/>
</dbReference>
<dbReference type="InterPro" id="IPR002110">
    <property type="entry name" value="Ankyrin_rpt"/>
</dbReference>
<keyword evidence="1" id="KW-0677">Repeat</keyword>
<dbReference type="PRINTS" id="PR01415">
    <property type="entry name" value="ANKYRIN"/>
</dbReference>
<dbReference type="OrthoDB" id="539213at2759"/>
<dbReference type="PANTHER" id="PTHR24171">
    <property type="entry name" value="ANKYRIN REPEAT DOMAIN-CONTAINING PROTEIN 39-RELATED"/>
    <property type="match status" value="1"/>
</dbReference>
<sequence length="125" mass="13646">LHLAAMEGDVQMLRMMLGECGIKVDIEDVYGRTAVYTAITSRKLQSVRVLLDAGEDINRRTYVHSGRTVLSFAVSRGEAEVVKLLLERGADVKRLDRGGRSALGIAVSNGYVEIVRMLLKAGAKV</sequence>
<dbReference type="PROSITE" id="PS50297">
    <property type="entry name" value="ANK_REP_REGION"/>
    <property type="match status" value="3"/>
</dbReference>
<name>A0A2T6ZKF9_TUBBO</name>
<dbReference type="PANTHER" id="PTHR24171:SF9">
    <property type="entry name" value="ANKYRIN REPEAT DOMAIN-CONTAINING PROTEIN 39"/>
    <property type="match status" value="1"/>
</dbReference>
<evidence type="ECO:0000256" key="1">
    <source>
        <dbReference type="ARBA" id="ARBA00022737"/>
    </source>
</evidence>
<dbReference type="SMART" id="SM00248">
    <property type="entry name" value="ANK"/>
    <property type="match status" value="4"/>
</dbReference>
<evidence type="ECO:0000256" key="2">
    <source>
        <dbReference type="ARBA" id="ARBA00023043"/>
    </source>
</evidence>
<reference evidence="4 5" key="1">
    <citation type="submission" date="2017-04" db="EMBL/GenBank/DDBJ databases">
        <title>Draft genome sequence of Tuber borchii Vittad., a whitish edible truffle.</title>
        <authorList>
            <consortium name="DOE Joint Genome Institute"/>
            <person name="Murat C."/>
            <person name="Kuo A."/>
            <person name="Barry K.W."/>
            <person name="Clum A."/>
            <person name="Dockter R.B."/>
            <person name="Fauchery L."/>
            <person name="Iotti M."/>
            <person name="Kohler A."/>
            <person name="Labutti K."/>
            <person name="Lindquist E.A."/>
            <person name="Lipzen A."/>
            <person name="Ohm R.A."/>
            <person name="Wang M."/>
            <person name="Grigoriev I.V."/>
            <person name="Zambonelli A."/>
            <person name="Martin F.M."/>
        </authorList>
    </citation>
    <scope>NUCLEOTIDE SEQUENCE [LARGE SCALE GENOMIC DNA]</scope>
    <source>
        <strain evidence="4 5">Tbo3840</strain>
    </source>
</reference>
<dbReference type="Proteomes" id="UP000244722">
    <property type="component" value="Unassembled WGS sequence"/>
</dbReference>
<feature type="non-terminal residue" evidence="4">
    <location>
        <position position="1"/>
    </location>
</feature>
<dbReference type="Pfam" id="PF12796">
    <property type="entry name" value="Ank_2"/>
    <property type="match status" value="2"/>
</dbReference>
<feature type="repeat" description="ANK" evidence="3">
    <location>
        <begin position="65"/>
        <end position="97"/>
    </location>
</feature>
<dbReference type="SUPFAM" id="SSF48403">
    <property type="entry name" value="Ankyrin repeat"/>
    <property type="match status" value="1"/>
</dbReference>
<keyword evidence="2 3" id="KW-0040">ANK repeat</keyword>
<feature type="repeat" description="ANK" evidence="3">
    <location>
        <begin position="30"/>
        <end position="62"/>
    </location>
</feature>
<evidence type="ECO:0000313" key="4">
    <source>
        <dbReference type="EMBL" id="PUU75980.1"/>
    </source>
</evidence>
<gene>
    <name evidence="4" type="ORF">B9Z19DRAFT_943034</name>
</gene>
<protein>
    <submittedName>
        <fullName evidence="4">Ankyrin repeat-containing domain protein</fullName>
    </submittedName>
</protein>
<dbReference type="STRING" id="42251.A0A2T6ZKF9"/>
<proteinExistence type="predicted"/>
<dbReference type="Gene3D" id="1.25.40.20">
    <property type="entry name" value="Ankyrin repeat-containing domain"/>
    <property type="match status" value="1"/>
</dbReference>
<feature type="non-terminal residue" evidence="4">
    <location>
        <position position="125"/>
    </location>
</feature>